<feature type="region of interest" description="Disordered" evidence="1">
    <location>
        <begin position="1"/>
        <end position="42"/>
    </location>
</feature>
<comment type="caution">
    <text evidence="2">The sequence shown here is derived from an EMBL/GenBank/DDBJ whole genome shotgun (WGS) entry which is preliminary data.</text>
</comment>
<organism evidence="2 3">
    <name type="scientific">Nitratidesulfovibrio termitidis HI1</name>
    <dbReference type="NCBI Taxonomy" id="644897"/>
    <lineage>
        <taxon>Bacteria</taxon>
        <taxon>Pseudomonadati</taxon>
        <taxon>Thermodesulfobacteriota</taxon>
        <taxon>Desulfovibrionia</taxon>
        <taxon>Desulfovibrionales</taxon>
        <taxon>Desulfovibrionaceae</taxon>
        <taxon>Nitratidesulfovibrio</taxon>
    </lineage>
</organism>
<dbReference type="EMBL" id="AZAO01000001">
    <property type="protein sequence ID" value="ETA73136.1"/>
    <property type="molecule type" value="Genomic_DNA"/>
</dbReference>
<evidence type="ECO:0000313" key="3">
    <source>
        <dbReference type="Proteomes" id="UP000242380"/>
    </source>
</evidence>
<keyword evidence="3" id="KW-1185">Reference proteome</keyword>
<accession>W9E746</accession>
<sequence>MRNRPAGRSSGGGAPGLMSSHFQRRFNGKNTYTSRTGYVPCL</sequence>
<reference evidence="2 3" key="1">
    <citation type="submission" date="2013-08" db="EMBL/GenBank/DDBJ databases">
        <authorList>
            <consortium name="DOE Joint Genome Institute"/>
            <person name="Hazen T.C."/>
            <person name="Huntemann M."/>
            <person name="Han J."/>
            <person name="Chen A."/>
            <person name="Kyrpides N."/>
            <person name="Mavromatis K."/>
            <person name="Markowitz V."/>
            <person name="Palaniappan K."/>
            <person name="Ivanova N."/>
            <person name="Schaumberg A."/>
            <person name="Pati A."/>
            <person name="Liolios K."/>
            <person name="Nordberg H.P."/>
            <person name="Cantor M.N."/>
            <person name="Hua S.X."/>
            <person name="Woyke T."/>
        </authorList>
    </citation>
    <scope>NUCLEOTIDE SEQUENCE [LARGE SCALE GENOMIC DNA]</scope>
    <source>
        <strain evidence="2 3">HI1</strain>
    </source>
</reference>
<evidence type="ECO:0000256" key="1">
    <source>
        <dbReference type="SAM" id="MobiDB-lite"/>
    </source>
</evidence>
<dbReference type="HOGENOM" id="CLU_3250570_0_0_7"/>
<protein>
    <submittedName>
        <fullName evidence="2">Uncharacterized protein</fullName>
    </submittedName>
</protein>
<dbReference type="AlphaFoldDB" id="W9E746"/>
<dbReference type="Proteomes" id="UP000242380">
    <property type="component" value="Unassembled WGS sequence"/>
</dbReference>
<name>W9E746_9BACT</name>
<gene>
    <name evidence="2" type="ORF">DesteDRAFT_0026</name>
</gene>
<evidence type="ECO:0000313" key="2">
    <source>
        <dbReference type="EMBL" id="ETA73136.1"/>
    </source>
</evidence>
<proteinExistence type="predicted"/>